<accession>B2HP12</accession>
<reference evidence="1 2" key="1">
    <citation type="journal article" date="2008" name="Genome Res.">
        <title>Insights from the complete genome sequence of Mycobacterium marinum on the evolution of Mycobacterium tuberculosis.</title>
        <authorList>
            <person name="Stinear T.P."/>
            <person name="Seemann T."/>
            <person name="Harrison P.F."/>
            <person name="Jenkin G.A."/>
            <person name="Davies J.K."/>
            <person name="Johnson P.D."/>
            <person name="Abdellah Z."/>
            <person name="Arrowsmith C."/>
            <person name="Chillingworth T."/>
            <person name="Churcher C."/>
            <person name="Clarke K."/>
            <person name="Cronin A."/>
            <person name="Davis P."/>
            <person name="Goodhead I."/>
            <person name="Holroyd N."/>
            <person name="Jagels K."/>
            <person name="Lord A."/>
            <person name="Moule S."/>
            <person name="Mungall K."/>
            <person name="Norbertczak H."/>
            <person name="Quail M.A."/>
            <person name="Rabbinowitsch E."/>
            <person name="Walker D."/>
            <person name="White B."/>
            <person name="Whitehead S."/>
            <person name="Small P.L."/>
            <person name="Brosch R."/>
            <person name="Ramakrishnan L."/>
            <person name="Fischbach M.A."/>
            <person name="Parkhill J."/>
            <person name="Cole S.T."/>
        </authorList>
    </citation>
    <scope>NUCLEOTIDE SEQUENCE [LARGE SCALE GENOMIC DNA]</scope>
    <source>
        <strain evidence="2">ATCC BAA-535 / M</strain>
    </source>
</reference>
<dbReference type="STRING" id="216594.MMAR_0590"/>
<gene>
    <name evidence="1" type="ordered locus">MMAR_0590</name>
</gene>
<protein>
    <submittedName>
        <fullName evidence="1">Uncharacterized protein</fullName>
    </submittedName>
</protein>
<organism evidence="1 2">
    <name type="scientific">Mycobacterium marinum (strain ATCC BAA-535 / M)</name>
    <dbReference type="NCBI Taxonomy" id="216594"/>
    <lineage>
        <taxon>Bacteria</taxon>
        <taxon>Bacillati</taxon>
        <taxon>Actinomycetota</taxon>
        <taxon>Actinomycetes</taxon>
        <taxon>Mycobacteriales</taxon>
        <taxon>Mycobacteriaceae</taxon>
        <taxon>Mycobacterium</taxon>
        <taxon>Mycobacterium ulcerans group</taxon>
    </lineage>
</organism>
<proteinExistence type="predicted"/>
<dbReference type="SUPFAM" id="SSF52141">
    <property type="entry name" value="Uracil-DNA glycosylase-like"/>
    <property type="match status" value="1"/>
</dbReference>
<evidence type="ECO:0000313" key="2">
    <source>
        <dbReference type="Proteomes" id="UP000001190"/>
    </source>
</evidence>
<sequence length="102" mass="11207">MSHAEERNRGQRKALLDAEIKICRRCEGMNRPLETESAPGWGNLDSPVAIVGQSLCEQCMEPQEPFYEGSGSLLNRTFARLPIAKGPTVHHECGSLSPAQKS</sequence>
<dbReference type="HOGENOM" id="CLU_2274241_0_0_11"/>
<dbReference type="Proteomes" id="UP000001190">
    <property type="component" value="Chromosome"/>
</dbReference>
<dbReference type="KEGG" id="mmi:MMAR_0590"/>
<name>B2HP12_MYCMM</name>
<dbReference type="EMBL" id="CP000854">
    <property type="protein sequence ID" value="ACC39054.1"/>
    <property type="molecule type" value="Genomic_DNA"/>
</dbReference>
<dbReference type="RefSeq" id="WP_012392553.1">
    <property type="nucleotide sequence ID" value="NC_010612.1"/>
</dbReference>
<keyword evidence="2" id="KW-1185">Reference proteome</keyword>
<dbReference type="InterPro" id="IPR036895">
    <property type="entry name" value="Uracil-DNA_glycosylase-like_sf"/>
</dbReference>
<evidence type="ECO:0000313" key="1">
    <source>
        <dbReference type="EMBL" id="ACC39054.1"/>
    </source>
</evidence>
<dbReference type="Gene3D" id="3.40.470.10">
    <property type="entry name" value="Uracil-DNA glycosylase-like domain"/>
    <property type="match status" value="1"/>
</dbReference>
<dbReference type="AlphaFoldDB" id="B2HP12"/>